<dbReference type="GO" id="GO:0005737">
    <property type="term" value="C:cytoplasm"/>
    <property type="evidence" value="ECO:0007669"/>
    <property type="project" value="TreeGrafter"/>
</dbReference>
<dbReference type="GO" id="GO:0004029">
    <property type="term" value="F:aldehyde dehydrogenase (NAD+) activity"/>
    <property type="evidence" value="ECO:0007669"/>
    <property type="project" value="TreeGrafter"/>
</dbReference>
<proteinExistence type="inferred from homology"/>
<sequence length="286" mass="31757">QQFDHILYTRSGNFGKIVMEAASKTLTPAIWISVENVFVAPDADLYMTARRVLLGKFYGAGKLIYERYGSDPQKSGFYSRIVNKKSFDAVQHPLSSLDPKKMLVGGKIDREDLYITPTVVGPLEHNDPGLMQEKMFSPIFLIIPVEDMGEAVQIADQSDDTSMQGRVRRAHKLNLLVMSNTNSDGILMNDVIMHVLDGALPFSGVGPSGIGAYHGAKSFETFSHKRSTMIKISGLESLMKACYPPYTDEKLNLNDLLLIGLLETFIAKIDTIYQAIGSAYRTFFSK</sequence>
<dbReference type="AlphaFoldDB" id="A0A367JMT3"/>
<dbReference type="Gene3D" id="3.40.309.10">
    <property type="entry name" value="Aldehyde Dehydrogenase, Chain A, domain 2"/>
    <property type="match status" value="2"/>
</dbReference>
<dbReference type="InterPro" id="IPR016162">
    <property type="entry name" value="Ald_DH_N"/>
</dbReference>
<dbReference type="Proteomes" id="UP000253551">
    <property type="component" value="Unassembled WGS sequence"/>
</dbReference>
<keyword evidence="5" id="KW-1185">Reference proteome</keyword>
<comment type="similarity">
    <text evidence="1">Belongs to the aldehyde dehydrogenase family.</text>
</comment>
<accession>A0A367JMT3</accession>
<name>A0A367JMT3_RHIST</name>
<dbReference type="GO" id="GO:0006081">
    <property type="term" value="P:aldehyde metabolic process"/>
    <property type="evidence" value="ECO:0007669"/>
    <property type="project" value="InterPro"/>
</dbReference>
<dbReference type="PANTHER" id="PTHR43570">
    <property type="entry name" value="ALDEHYDE DEHYDROGENASE"/>
    <property type="match status" value="1"/>
</dbReference>
<dbReference type="STRING" id="4846.A0A367JMT3"/>
<feature type="non-terminal residue" evidence="4">
    <location>
        <position position="1"/>
    </location>
</feature>
<reference evidence="4 5" key="1">
    <citation type="journal article" date="2018" name="G3 (Bethesda)">
        <title>Phylogenetic and Phylogenomic Definition of Rhizopus Species.</title>
        <authorList>
            <person name="Gryganskyi A.P."/>
            <person name="Golan J."/>
            <person name="Dolatabadi S."/>
            <person name="Mondo S."/>
            <person name="Robb S."/>
            <person name="Idnurm A."/>
            <person name="Muszewska A."/>
            <person name="Steczkiewicz K."/>
            <person name="Masonjones S."/>
            <person name="Liao H.L."/>
            <person name="Gajdeczka M.T."/>
            <person name="Anike F."/>
            <person name="Vuek A."/>
            <person name="Anishchenko I.M."/>
            <person name="Voigt K."/>
            <person name="de Hoog G.S."/>
            <person name="Smith M.E."/>
            <person name="Heitman J."/>
            <person name="Vilgalys R."/>
            <person name="Stajich J.E."/>
        </authorList>
    </citation>
    <scope>NUCLEOTIDE SEQUENCE [LARGE SCALE GENOMIC DNA]</scope>
    <source>
        <strain evidence="4 5">LSU 92-RS-03</strain>
    </source>
</reference>
<dbReference type="InterPro" id="IPR016161">
    <property type="entry name" value="Ald_DH/histidinol_DH"/>
</dbReference>
<dbReference type="EMBL" id="PJQM01003026">
    <property type="protein sequence ID" value="RCH91228.1"/>
    <property type="molecule type" value="Genomic_DNA"/>
</dbReference>
<dbReference type="InterPro" id="IPR012394">
    <property type="entry name" value="Aldehyde_DH_NAD(P)"/>
</dbReference>
<dbReference type="OrthoDB" id="440325at2759"/>
<protein>
    <submittedName>
        <fullName evidence="4">Aldehyde dehydrogenase 3, member A2</fullName>
    </submittedName>
</protein>
<gene>
    <name evidence="4" type="primary">ALDH3A2_2</name>
    <name evidence="4" type="ORF">CU098_009726</name>
</gene>
<dbReference type="Pfam" id="PF00171">
    <property type="entry name" value="Aldedh"/>
    <property type="match status" value="1"/>
</dbReference>
<evidence type="ECO:0000256" key="1">
    <source>
        <dbReference type="ARBA" id="ARBA00009986"/>
    </source>
</evidence>
<dbReference type="SUPFAM" id="SSF53720">
    <property type="entry name" value="ALDH-like"/>
    <property type="match status" value="1"/>
</dbReference>
<dbReference type="PANTHER" id="PTHR43570:SF16">
    <property type="entry name" value="ALDEHYDE DEHYDROGENASE TYPE III, ISOFORM Q"/>
    <property type="match status" value="1"/>
</dbReference>
<dbReference type="InterPro" id="IPR016163">
    <property type="entry name" value="Ald_DH_C"/>
</dbReference>
<evidence type="ECO:0000313" key="4">
    <source>
        <dbReference type="EMBL" id="RCH91228.1"/>
    </source>
</evidence>
<evidence type="ECO:0000259" key="3">
    <source>
        <dbReference type="Pfam" id="PF00171"/>
    </source>
</evidence>
<evidence type="ECO:0000313" key="5">
    <source>
        <dbReference type="Proteomes" id="UP000253551"/>
    </source>
</evidence>
<dbReference type="InterPro" id="IPR015590">
    <property type="entry name" value="Aldehyde_DH_dom"/>
</dbReference>
<feature type="domain" description="Aldehyde dehydrogenase" evidence="3">
    <location>
        <begin position="81"/>
        <end position="225"/>
    </location>
</feature>
<comment type="caution">
    <text evidence="4">The sequence shown here is derived from an EMBL/GenBank/DDBJ whole genome shotgun (WGS) entry which is preliminary data.</text>
</comment>
<keyword evidence="2" id="KW-0560">Oxidoreductase</keyword>
<evidence type="ECO:0000256" key="2">
    <source>
        <dbReference type="ARBA" id="ARBA00023002"/>
    </source>
</evidence>
<organism evidence="4 5">
    <name type="scientific">Rhizopus stolonifer</name>
    <name type="common">Rhizopus nigricans</name>
    <dbReference type="NCBI Taxonomy" id="4846"/>
    <lineage>
        <taxon>Eukaryota</taxon>
        <taxon>Fungi</taxon>
        <taxon>Fungi incertae sedis</taxon>
        <taxon>Mucoromycota</taxon>
        <taxon>Mucoromycotina</taxon>
        <taxon>Mucoromycetes</taxon>
        <taxon>Mucorales</taxon>
        <taxon>Mucorineae</taxon>
        <taxon>Rhizopodaceae</taxon>
        <taxon>Rhizopus</taxon>
    </lineage>
</organism>
<dbReference type="Gene3D" id="3.40.605.10">
    <property type="entry name" value="Aldehyde Dehydrogenase, Chain A, domain 1"/>
    <property type="match status" value="2"/>
</dbReference>